<feature type="compositionally biased region" description="Low complexity" evidence="12">
    <location>
        <begin position="140"/>
        <end position="149"/>
    </location>
</feature>
<dbReference type="CDD" id="cd03702">
    <property type="entry name" value="IF2_mtIF2_II"/>
    <property type="match status" value="1"/>
</dbReference>
<evidence type="ECO:0000256" key="9">
    <source>
        <dbReference type="HAMAP-Rule" id="MF_00100"/>
    </source>
</evidence>
<evidence type="ECO:0000256" key="11">
    <source>
        <dbReference type="RuleBase" id="RU000645"/>
    </source>
</evidence>
<dbReference type="InterPro" id="IPR015760">
    <property type="entry name" value="TIF_IF2"/>
</dbReference>
<dbReference type="InterPro" id="IPR009000">
    <property type="entry name" value="Transl_B-barrel_sf"/>
</dbReference>
<reference evidence="14 15" key="1">
    <citation type="submission" date="2020-01" db="EMBL/GenBank/DDBJ databases">
        <authorList>
            <person name="Sixt B."/>
            <person name="Schulz F."/>
            <person name="Kostanjsek R."/>
            <person name="Koestlbacher S."/>
            <person name="Collingro A."/>
            <person name="Toenshoff E."/>
            <person name="Horn M."/>
        </authorList>
    </citation>
    <scope>NUCLEOTIDE SEQUENCE [LARGE SCALE GENOMIC DNA]</scope>
    <source>
        <strain evidence="14 15">15C</strain>
    </source>
</reference>
<comment type="function">
    <text evidence="9 10">One of the essential components for the initiation of protein synthesis. Protects formylmethionyl-tRNA from spontaneous hydrolysis and promotes its binding to the 30S ribosomal subunits. Also involved in the hydrolysis of GTP during the formation of the 70S ribosomal complex.</text>
</comment>
<evidence type="ECO:0000256" key="10">
    <source>
        <dbReference type="RuleBase" id="RU000644"/>
    </source>
</evidence>
<keyword evidence="4 9" id="KW-0963">Cytoplasm</keyword>
<feature type="compositionally biased region" description="Polar residues" evidence="12">
    <location>
        <begin position="42"/>
        <end position="55"/>
    </location>
</feature>
<dbReference type="CDD" id="cd01887">
    <property type="entry name" value="IF2_eIF5B"/>
    <property type="match status" value="1"/>
</dbReference>
<dbReference type="InterPro" id="IPR036925">
    <property type="entry name" value="TIF_IF2_dom3_sf"/>
</dbReference>
<dbReference type="HAMAP" id="MF_00100_B">
    <property type="entry name" value="IF_2_B"/>
    <property type="match status" value="1"/>
</dbReference>
<feature type="domain" description="Tr-type G" evidence="13">
    <location>
        <begin position="316"/>
        <end position="483"/>
    </location>
</feature>
<dbReference type="Gene3D" id="3.40.50.300">
    <property type="entry name" value="P-loop containing nucleotide triphosphate hydrolases"/>
    <property type="match status" value="1"/>
</dbReference>
<dbReference type="PANTHER" id="PTHR43381">
    <property type="entry name" value="TRANSLATION INITIATION FACTOR IF-2-RELATED"/>
    <property type="match status" value="1"/>
</dbReference>
<evidence type="ECO:0000256" key="2">
    <source>
        <dbReference type="ARBA" id="ARBA00007733"/>
    </source>
</evidence>
<feature type="compositionally biased region" description="Polar residues" evidence="12">
    <location>
        <begin position="97"/>
        <end position="126"/>
    </location>
</feature>
<feature type="region of interest" description="Disordered" evidence="12">
    <location>
        <begin position="21"/>
        <end position="192"/>
    </location>
</feature>
<dbReference type="Proteomes" id="UP000822862">
    <property type="component" value="Chromosome"/>
</dbReference>
<feature type="binding site" evidence="9">
    <location>
        <begin position="425"/>
        <end position="428"/>
    </location>
    <ligand>
        <name>GTP</name>
        <dbReference type="ChEBI" id="CHEBI:37565"/>
    </ligand>
</feature>
<sequence>MAKNLKINIKNAQLAEALKLTREKKPVVRKKEEKKEPSSVELSPTSTVEATSSPSLAPIPAKQPPKEAPIQQKPPVIKTEPARSTTKSEHRHKPQPFRTNFPPQRPSFKQDTRPNVPSSSRPSYSARTGYPSAIKRPPLSKDVSAPKVSDVSKKDSFKPTPRESEDKNQRSKAVHEIRPVKKSMQKTFDARDRKGLRDDLDDQGWRRRRPHHKIRSHKKEEVIIRPKELKIHLPITIKDLASEMKLKASQLVAKLFMKGVMLTLNDYLDDETTIQLLGHDFDCEITIDTTEEDRLRITDKTIKQEIQASQTDELIIRPPVIAFMGHVDHGKTSLIDAIRKSNIVSSEAGDITQHIGAFKCHTESGDITILDTPGHEAFSSMRARGADVTDIVVLVIAGDEGIKAQTLEAIDQAKAADVPILVAINKCDKPNFDADNVYRQLADKDLLPEAWGGQVITVNCSAVTKQGIKEMLEMLALQAEILELKANPKSRARGTVIESEMHKGLGPVATVLVQNGTLNLGDAIVFAQHYARVKTMHNELKKEIIIAGPSSPVKITGLSGLPEAGSEFIVVKNEKEAIEIAQKRSEGQRHHNMMQQPKRVALENFLDNSVQKKVLNLILRADVQGSVEALKNSLLKIQSKKIELNIISAAVGEVSESDVQLAQNTKAMIIGFHSQVESHAENLIKTLKVTVKLYDIIYHAVDEVRALMRSMLDKIPQENDVGSAEVKAIFKSSHLGIIAGCMVTDGTIKRSSQIRLLRDGQAIWKGSMQSLKRVKEDVREVSKGYECGIVLPNNNDIKVGDIFQAYEITYLDQEL</sequence>
<dbReference type="InterPro" id="IPR044145">
    <property type="entry name" value="IF2_II"/>
</dbReference>
<protein>
    <recommendedName>
        <fullName evidence="3 9">Translation initiation factor IF-2</fullName>
    </recommendedName>
</protein>
<reference evidence="14 15" key="2">
    <citation type="submission" date="2021-05" db="EMBL/GenBank/DDBJ databases">
        <title>Ecology and evolution of chlamydial symbionts of arthropods.</title>
        <authorList>
            <person name="Halter T."/>
            <person name="Sixt B.S."/>
            <person name="Toenshoff E.R."/>
            <person name="Koestlbacher S."/>
            <person name="Schulz F."/>
            <person name="Kostanjsek R."/>
            <person name="Collingro A."/>
            <person name="Hendrickx F."/>
            <person name="Horn M."/>
        </authorList>
    </citation>
    <scope>NUCLEOTIDE SEQUENCE [LARGE SCALE GENOMIC DNA]</scope>
    <source>
        <strain evidence="14 15">15C</strain>
    </source>
</reference>
<dbReference type="Gene3D" id="2.40.30.10">
    <property type="entry name" value="Translation factors"/>
    <property type="match status" value="2"/>
</dbReference>
<dbReference type="Pfam" id="PF22042">
    <property type="entry name" value="EF-G_D2"/>
    <property type="match status" value="1"/>
</dbReference>
<dbReference type="InterPro" id="IPR053905">
    <property type="entry name" value="EF-G-like_DII"/>
</dbReference>
<dbReference type="InterPro" id="IPR000178">
    <property type="entry name" value="TF_IF2_bacterial-like"/>
</dbReference>
<comment type="subcellular location">
    <subcellularLocation>
        <location evidence="1 9 11">Cytoplasm</location>
    </subcellularLocation>
</comment>
<evidence type="ECO:0000256" key="3">
    <source>
        <dbReference type="ARBA" id="ARBA00020675"/>
    </source>
</evidence>
<evidence type="ECO:0000256" key="7">
    <source>
        <dbReference type="ARBA" id="ARBA00022917"/>
    </source>
</evidence>
<dbReference type="SUPFAM" id="SSF52156">
    <property type="entry name" value="Initiation factor IF2/eIF5b, domain 3"/>
    <property type="match status" value="1"/>
</dbReference>
<dbReference type="PROSITE" id="PS51722">
    <property type="entry name" value="G_TR_2"/>
    <property type="match status" value="1"/>
</dbReference>
<feature type="region of interest" description="G-domain" evidence="9">
    <location>
        <begin position="319"/>
        <end position="467"/>
    </location>
</feature>
<keyword evidence="7 9" id="KW-0648">Protein biosynthesis</keyword>
<feature type="compositionally biased region" description="Basic and acidic residues" evidence="12">
    <location>
        <begin position="21"/>
        <end position="38"/>
    </location>
</feature>
<dbReference type="Gene3D" id="3.40.50.10050">
    <property type="entry name" value="Translation initiation factor IF- 2, domain 3"/>
    <property type="match status" value="1"/>
</dbReference>
<name>A0ABX8Z060_9BACT</name>
<dbReference type="Pfam" id="PF11987">
    <property type="entry name" value="IF-2"/>
    <property type="match status" value="1"/>
</dbReference>
<organism evidence="14 15">
    <name type="scientific">Candidatus Rhabdochlamydia porcellionis</name>
    <dbReference type="NCBI Taxonomy" id="225148"/>
    <lineage>
        <taxon>Bacteria</taxon>
        <taxon>Pseudomonadati</taxon>
        <taxon>Chlamydiota</taxon>
        <taxon>Chlamydiia</taxon>
        <taxon>Parachlamydiales</taxon>
        <taxon>Candidatus Rhabdochlamydiaceae</taxon>
        <taxon>Candidatus Rhabdochlamydia</taxon>
    </lineage>
</organism>
<dbReference type="RefSeq" id="WP_194844852.1">
    <property type="nucleotide sequence ID" value="NZ_CP075585.1"/>
</dbReference>
<gene>
    <name evidence="9" type="primary">infB</name>
    <name evidence="14" type="ORF">RHAB15C_0000933</name>
</gene>
<dbReference type="SUPFAM" id="SSF52540">
    <property type="entry name" value="P-loop containing nucleoside triphosphate hydrolases"/>
    <property type="match status" value="1"/>
</dbReference>
<evidence type="ECO:0000259" key="13">
    <source>
        <dbReference type="PROSITE" id="PS51722"/>
    </source>
</evidence>
<evidence type="ECO:0000256" key="8">
    <source>
        <dbReference type="ARBA" id="ARBA00023134"/>
    </source>
</evidence>
<comment type="similarity">
    <text evidence="2 9 10">Belongs to the TRAFAC class translation factor GTPase superfamily. Classic translation factor GTPase family. IF-2 subfamily.</text>
</comment>
<evidence type="ECO:0000313" key="15">
    <source>
        <dbReference type="Proteomes" id="UP000822862"/>
    </source>
</evidence>
<dbReference type="InterPro" id="IPR027417">
    <property type="entry name" value="P-loop_NTPase"/>
</dbReference>
<dbReference type="InterPro" id="IPR004161">
    <property type="entry name" value="EFTu-like_2"/>
</dbReference>
<keyword evidence="15" id="KW-1185">Reference proteome</keyword>
<evidence type="ECO:0000256" key="1">
    <source>
        <dbReference type="ARBA" id="ARBA00004496"/>
    </source>
</evidence>
<dbReference type="SUPFAM" id="SSF50447">
    <property type="entry name" value="Translation proteins"/>
    <property type="match status" value="2"/>
</dbReference>
<evidence type="ECO:0000256" key="6">
    <source>
        <dbReference type="ARBA" id="ARBA00022741"/>
    </source>
</evidence>
<evidence type="ECO:0000256" key="4">
    <source>
        <dbReference type="ARBA" id="ARBA00022490"/>
    </source>
</evidence>
<keyword evidence="6 9" id="KW-0547">Nucleotide-binding</keyword>
<dbReference type="PANTHER" id="PTHR43381:SF5">
    <property type="entry name" value="TR-TYPE G DOMAIN-CONTAINING PROTEIN"/>
    <property type="match status" value="1"/>
</dbReference>
<dbReference type="PROSITE" id="PS01176">
    <property type="entry name" value="IF2"/>
    <property type="match status" value="1"/>
</dbReference>
<dbReference type="Pfam" id="PF04760">
    <property type="entry name" value="IF2_N"/>
    <property type="match status" value="1"/>
</dbReference>
<dbReference type="GO" id="GO:0003743">
    <property type="term" value="F:translation initiation factor activity"/>
    <property type="evidence" value="ECO:0007669"/>
    <property type="project" value="UniProtKB-KW"/>
</dbReference>
<dbReference type="CDD" id="cd03692">
    <property type="entry name" value="mtIF2_IVc"/>
    <property type="match status" value="1"/>
</dbReference>
<dbReference type="InterPro" id="IPR000795">
    <property type="entry name" value="T_Tr_GTP-bd_dom"/>
</dbReference>
<accession>A0ABX8Z060</accession>
<dbReference type="Pfam" id="PF00009">
    <property type="entry name" value="GTP_EFTU"/>
    <property type="match status" value="1"/>
</dbReference>
<dbReference type="InterPro" id="IPR005225">
    <property type="entry name" value="Small_GTP-bd"/>
</dbReference>
<dbReference type="Pfam" id="PF03144">
    <property type="entry name" value="GTP_EFTU_D2"/>
    <property type="match status" value="1"/>
</dbReference>
<feature type="compositionally biased region" description="Basic and acidic residues" evidence="12">
    <location>
        <begin position="150"/>
        <end position="179"/>
    </location>
</feature>
<evidence type="ECO:0000256" key="12">
    <source>
        <dbReference type="SAM" id="MobiDB-lite"/>
    </source>
</evidence>
<feature type="binding site" evidence="9">
    <location>
        <begin position="371"/>
        <end position="375"/>
    </location>
    <ligand>
        <name>GTP</name>
        <dbReference type="ChEBI" id="CHEBI:37565"/>
    </ligand>
</feature>
<evidence type="ECO:0000313" key="14">
    <source>
        <dbReference type="EMBL" id="QZA59049.1"/>
    </source>
</evidence>
<evidence type="ECO:0000256" key="5">
    <source>
        <dbReference type="ARBA" id="ARBA00022540"/>
    </source>
</evidence>
<dbReference type="NCBIfam" id="TIGR00231">
    <property type="entry name" value="small_GTP"/>
    <property type="match status" value="1"/>
</dbReference>
<dbReference type="EMBL" id="CP075585">
    <property type="protein sequence ID" value="QZA59049.1"/>
    <property type="molecule type" value="Genomic_DNA"/>
</dbReference>
<proteinExistence type="inferred from homology"/>
<dbReference type="NCBIfam" id="TIGR00487">
    <property type="entry name" value="IF-2"/>
    <property type="match status" value="1"/>
</dbReference>
<keyword evidence="5 9" id="KW-0396">Initiation factor</keyword>
<keyword evidence="8 9" id="KW-0342">GTP-binding</keyword>
<dbReference type="InterPro" id="IPR023115">
    <property type="entry name" value="TIF_IF2_dom3"/>
</dbReference>
<dbReference type="InterPro" id="IPR006847">
    <property type="entry name" value="IF2_N"/>
</dbReference>
<feature type="binding site" evidence="9">
    <location>
        <begin position="325"/>
        <end position="332"/>
    </location>
    <ligand>
        <name>GTP</name>
        <dbReference type="ChEBI" id="CHEBI:37565"/>
    </ligand>
</feature>